<organism evidence="8">
    <name type="scientific">bioreactor metagenome</name>
    <dbReference type="NCBI Taxonomy" id="1076179"/>
    <lineage>
        <taxon>unclassified sequences</taxon>
        <taxon>metagenomes</taxon>
        <taxon>ecological metagenomes</taxon>
    </lineage>
</organism>
<protein>
    <submittedName>
        <fullName evidence="8">Response regulator MprA</fullName>
    </submittedName>
</protein>
<dbReference type="SUPFAM" id="SSF46894">
    <property type="entry name" value="C-terminal effector domain of the bipartite response regulators"/>
    <property type="match status" value="1"/>
</dbReference>
<name>A0A644VC48_9ZZZZ</name>
<dbReference type="Pfam" id="PF00072">
    <property type="entry name" value="Response_reg"/>
    <property type="match status" value="1"/>
</dbReference>
<dbReference type="InterPro" id="IPR016032">
    <property type="entry name" value="Sig_transdc_resp-reg_C-effctor"/>
</dbReference>
<dbReference type="CDD" id="cd00383">
    <property type="entry name" value="trans_reg_C"/>
    <property type="match status" value="1"/>
</dbReference>
<dbReference type="Pfam" id="PF00486">
    <property type="entry name" value="Trans_reg_C"/>
    <property type="match status" value="1"/>
</dbReference>
<dbReference type="Gene3D" id="1.10.10.10">
    <property type="entry name" value="Winged helix-like DNA-binding domain superfamily/Winged helix DNA-binding domain"/>
    <property type="match status" value="1"/>
</dbReference>
<dbReference type="PROSITE" id="PS50110">
    <property type="entry name" value="RESPONSE_REGULATORY"/>
    <property type="match status" value="1"/>
</dbReference>
<accession>A0A644VC48</accession>
<feature type="domain" description="OmpR/PhoB-type" evidence="7">
    <location>
        <begin position="125"/>
        <end position="221"/>
    </location>
</feature>
<keyword evidence="2" id="KW-0902">Two-component regulatory system</keyword>
<keyword evidence="1" id="KW-0597">Phosphoprotein</keyword>
<dbReference type="Gene3D" id="3.40.50.2300">
    <property type="match status" value="1"/>
</dbReference>
<evidence type="ECO:0000313" key="8">
    <source>
        <dbReference type="EMBL" id="MPL88685.1"/>
    </source>
</evidence>
<proteinExistence type="predicted"/>
<keyword evidence="4" id="KW-0238">DNA-binding</keyword>
<dbReference type="InterPro" id="IPR001867">
    <property type="entry name" value="OmpR/PhoB-type_DNA-bd"/>
</dbReference>
<reference evidence="8" key="1">
    <citation type="submission" date="2019-08" db="EMBL/GenBank/DDBJ databases">
        <authorList>
            <person name="Kucharzyk K."/>
            <person name="Murdoch R.W."/>
            <person name="Higgins S."/>
            <person name="Loffler F."/>
        </authorList>
    </citation>
    <scope>NUCLEOTIDE SEQUENCE</scope>
</reference>
<dbReference type="CDD" id="cd17574">
    <property type="entry name" value="REC_OmpR"/>
    <property type="match status" value="1"/>
</dbReference>
<gene>
    <name evidence="8" type="primary">mprA_11</name>
    <name evidence="8" type="ORF">SDC9_34711</name>
</gene>
<dbReference type="GO" id="GO:0032993">
    <property type="term" value="C:protein-DNA complex"/>
    <property type="evidence" value="ECO:0007669"/>
    <property type="project" value="TreeGrafter"/>
</dbReference>
<dbReference type="InterPro" id="IPR001789">
    <property type="entry name" value="Sig_transdc_resp-reg_receiver"/>
</dbReference>
<dbReference type="GO" id="GO:0000976">
    <property type="term" value="F:transcription cis-regulatory region binding"/>
    <property type="evidence" value="ECO:0007669"/>
    <property type="project" value="TreeGrafter"/>
</dbReference>
<dbReference type="GO" id="GO:0006355">
    <property type="term" value="P:regulation of DNA-templated transcription"/>
    <property type="evidence" value="ECO:0007669"/>
    <property type="project" value="InterPro"/>
</dbReference>
<evidence type="ECO:0000256" key="2">
    <source>
        <dbReference type="ARBA" id="ARBA00023012"/>
    </source>
</evidence>
<evidence type="ECO:0000256" key="1">
    <source>
        <dbReference type="ARBA" id="ARBA00022553"/>
    </source>
</evidence>
<sequence>MKRRRILIAEDEREFGQIMYQFLTFNGYDVRYTDNGQSAYEQFLDFKPELMLFDVNMPEIDGFNLAKIIRRTSSVQIIFITSLSDEESVVKGLGLGNCDYLRKPFGLKELHLRIVRAFQLIDAAGGEPVLDNEYYLADKCCIKNGDKLIPLTKTENKFLKVLFENENKICSVDEIIIKVWGDHNIDNINNLDVLVYKTRRKLEGTPLSIENIRGVGYSIVSVKD</sequence>
<dbReference type="SMART" id="SM00448">
    <property type="entry name" value="REC"/>
    <property type="match status" value="1"/>
</dbReference>
<dbReference type="SUPFAM" id="SSF52172">
    <property type="entry name" value="CheY-like"/>
    <property type="match status" value="1"/>
</dbReference>
<evidence type="ECO:0000256" key="5">
    <source>
        <dbReference type="ARBA" id="ARBA00023163"/>
    </source>
</evidence>
<dbReference type="SMART" id="SM00862">
    <property type="entry name" value="Trans_reg_C"/>
    <property type="match status" value="1"/>
</dbReference>
<keyword evidence="3" id="KW-0805">Transcription regulation</keyword>
<dbReference type="InterPro" id="IPR036388">
    <property type="entry name" value="WH-like_DNA-bd_sf"/>
</dbReference>
<dbReference type="PROSITE" id="PS51755">
    <property type="entry name" value="OMPR_PHOB"/>
    <property type="match status" value="1"/>
</dbReference>
<dbReference type="PANTHER" id="PTHR48111:SF1">
    <property type="entry name" value="TWO-COMPONENT RESPONSE REGULATOR ORR33"/>
    <property type="match status" value="1"/>
</dbReference>
<dbReference type="GO" id="GO:0000156">
    <property type="term" value="F:phosphorelay response regulator activity"/>
    <property type="evidence" value="ECO:0007669"/>
    <property type="project" value="TreeGrafter"/>
</dbReference>
<dbReference type="AlphaFoldDB" id="A0A644VC48"/>
<evidence type="ECO:0000256" key="4">
    <source>
        <dbReference type="ARBA" id="ARBA00023125"/>
    </source>
</evidence>
<evidence type="ECO:0000259" key="7">
    <source>
        <dbReference type="PROSITE" id="PS51755"/>
    </source>
</evidence>
<comment type="caution">
    <text evidence="8">The sequence shown here is derived from an EMBL/GenBank/DDBJ whole genome shotgun (WGS) entry which is preliminary data.</text>
</comment>
<feature type="domain" description="Response regulatory" evidence="6">
    <location>
        <begin position="5"/>
        <end position="118"/>
    </location>
</feature>
<dbReference type="PANTHER" id="PTHR48111">
    <property type="entry name" value="REGULATOR OF RPOS"/>
    <property type="match status" value="1"/>
</dbReference>
<keyword evidence="5" id="KW-0804">Transcription</keyword>
<dbReference type="InterPro" id="IPR039420">
    <property type="entry name" value="WalR-like"/>
</dbReference>
<dbReference type="EMBL" id="VSSQ01000263">
    <property type="protein sequence ID" value="MPL88685.1"/>
    <property type="molecule type" value="Genomic_DNA"/>
</dbReference>
<evidence type="ECO:0000256" key="3">
    <source>
        <dbReference type="ARBA" id="ARBA00023015"/>
    </source>
</evidence>
<dbReference type="GO" id="GO:0005829">
    <property type="term" value="C:cytosol"/>
    <property type="evidence" value="ECO:0007669"/>
    <property type="project" value="TreeGrafter"/>
</dbReference>
<evidence type="ECO:0000259" key="6">
    <source>
        <dbReference type="PROSITE" id="PS50110"/>
    </source>
</evidence>
<dbReference type="InterPro" id="IPR011006">
    <property type="entry name" value="CheY-like_superfamily"/>
</dbReference>